<organism evidence="7 8">
    <name type="scientific">Phanerochaete carnosa (strain HHB-10118-sp)</name>
    <name type="common">White-rot fungus</name>
    <name type="synonym">Peniophora carnosa</name>
    <dbReference type="NCBI Taxonomy" id="650164"/>
    <lineage>
        <taxon>Eukaryota</taxon>
        <taxon>Fungi</taxon>
        <taxon>Dikarya</taxon>
        <taxon>Basidiomycota</taxon>
        <taxon>Agaricomycotina</taxon>
        <taxon>Agaricomycetes</taxon>
        <taxon>Polyporales</taxon>
        <taxon>Phanerochaetaceae</taxon>
        <taxon>Phanerochaete</taxon>
    </lineage>
</organism>
<name>K5VPK8_PHACS</name>
<evidence type="ECO:0000313" key="8">
    <source>
        <dbReference type="Proteomes" id="UP000008370"/>
    </source>
</evidence>
<evidence type="ECO:0000313" key="7">
    <source>
        <dbReference type="EMBL" id="EKM48514.1"/>
    </source>
</evidence>
<dbReference type="InParanoid" id="K5VPK8"/>
<dbReference type="PROSITE" id="PS50850">
    <property type="entry name" value="MFS"/>
    <property type="match status" value="1"/>
</dbReference>
<feature type="transmembrane region" description="Helical" evidence="5">
    <location>
        <begin position="58"/>
        <end position="83"/>
    </location>
</feature>
<evidence type="ECO:0000259" key="6">
    <source>
        <dbReference type="PROSITE" id="PS50850"/>
    </source>
</evidence>
<keyword evidence="2 5" id="KW-0812">Transmembrane</keyword>
<dbReference type="PANTHER" id="PTHR23501:SF198">
    <property type="entry name" value="AZOLE RESISTANCE PROTEIN 1-RELATED"/>
    <property type="match status" value="1"/>
</dbReference>
<dbReference type="HOGENOM" id="CLU_000960_10_3_1"/>
<dbReference type="SUPFAM" id="SSF103473">
    <property type="entry name" value="MFS general substrate transporter"/>
    <property type="match status" value="1"/>
</dbReference>
<dbReference type="InterPro" id="IPR011701">
    <property type="entry name" value="MFS"/>
</dbReference>
<protein>
    <recommendedName>
        <fullName evidence="6">Major facilitator superfamily (MFS) profile domain-containing protein</fullName>
    </recommendedName>
</protein>
<feature type="domain" description="Major facilitator superfamily (MFS) profile" evidence="6">
    <location>
        <begin position="61"/>
        <end position="191"/>
    </location>
</feature>
<reference evidence="7 8" key="1">
    <citation type="journal article" date="2012" name="BMC Genomics">
        <title>Comparative genomics of the white-rot fungi, Phanerochaete carnosa and P. chrysosporium, to elucidate the genetic basis of the distinct wood types they colonize.</title>
        <authorList>
            <person name="Suzuki H."/>
            <person name="MacDonald J."/>
            <person name="Syed K."/>
            <person name="Salamov A."/>
            <person name="Hori C."/>
            <person name="Aerts A."/>
            <person name="Henrissat B."/>
            <person name="Wiebenga A."/>
            <person name="vanKuyk P.A."/>
            <person name="Barry K."/>
            <person name="Lindquist E."/>
            <person name="LaButti K."/>
            <person name="Lapidus A."/>
            <person name="Lucas S."/>
            <person name="Coutinho P."/>
            <person name="Gong Y."/>
            <person name="Samejima M."/>
            <person name="Mahadevan R."/>
            <person name="Abou-Zaid M."/>
            <person name="de Vries R.P."/>
            <person name="Igarashi K."/>
            <person name="Yadav J.S."/>
            <person name="Grigoriev I.V."/>
            <person name="Master E.R."/>
        </authorList>
    </citation>
    <scope>NUCLEOTIDE SEQUENCE [LARGE SCALE GENOMIC DNA]</scope>
    <source>
        <strain evidence="7 8">HHB-10118-sp</strain>
    </source>
</reference>
<evidence type="ECO:0000256" key="2">
    <source>
        <dbReference type="ARBA" id="ARBA00022692"/>
    </source>
</evidence>
<dbReference type="OrthoDB" id="3234040at2759"/>
<comment type="subcellular location">
    <subcellularLocation>
        <location evidence="1">Membrane</location>
        <topology evidence="1">Multi-pass membrane protein</topology>
    </subcellularLocation>
</comment>
<evidence type="ECO:0000256" key="1">
    <source>
        <dbReference type="ARBA" id="ARBA00004141"/>
    </source>
</evidence>
<dbReference type="KEGG" id="pco:PHACADRAFT_214769"/>
<keyword evidence="8" id="KW-1185">Reference proteome</keyword>
<dbReference type="RefSeq" id="XP_007402935.1">
    <property type="nucleotide sequence ID" value="XM_007402873.1"/>
</dbReference>
<feature type="transmembrane region" description="Helical" evidence="5">
    <location>
        <begin position="95"/>
        <end position="114"/>
    </location>
</feature>
<sequence>MSNNAYAAPLDPQLEAERLLLEATESKGSSLPDKQEGTLESDAALLRTEPEYLRGGKLAVVFGSLLLSVLLVNLDQTIVATALPRIVSVFNALDLATWVAAAYFLTQAGLMLCVGQLVDTIPIKTVYVISIVVFELGSVLCGAAPSMRVLIFGRAVAGCGAAGITICSVATIATVRNLAGRSNLDFGTTDD</sequence>
<dbReference type="AlphaFoldDB" id="K5VPK8"/>
<proteinExistence type="predicted"/>
<dbReference type="Pfam" id="PF07690">
    <property type="entry name" value="MFS_1"/>
    <property type="match status" value="1"/>
</dbReference>
<dbReference type="STRING" id="650164.K5VPK8"/>
<dbReference type="InterPro" id="IPR020846">
    <property type="entry name" value="MFS_dom"/>
</dbReference>
<feature type="transmembrane region" description="Helical" evidence="5">
    <location>
        <begin position="126"/>
        <end position="145"/>
    </location>
</feature>
<gene>
    <name evidence="7" type="ORF">PHACADRAFT_214769</name>
</gene>
<dbReference type="GO" id="GO:0022857">
    <property type="term" value="F:transmembrane transporter activity"/>
    <property type="evidence" value="ECO:0007669"/>
    <property type="project" value="InterPro"/>
</dbReference>
<dbReference type="GeneID" id="18913584"/>
<dbReference type="GO" id="GO:0005886">
    <property type="term" value="C:plasma membrane"/>
    <property type="evidence" value="ECO:0007669"/>
    <property type="project" value="TreeGrafter"/>
</dbReference>
<dbReference type="PANTHER" id="PTHR23501">
    <property type="entry name" value="MAJOR FACILITATOR SUPERFAMILY"/>
    <property type="match status" value="1"/>
</dbReference>
<keyword evidence="4 5" id="KW-0472">Membrane</keyword>
<dbReference type="InterPro" id="IPR036259">
    <property type="entry name" value="MFS_trans_sf"/>
</dbReference>
<dbReference type="EMBL" id="JH930980">
    <property type="protein sequence ID" value="EKM48514.1"/>
    <property type="molecule type" value="Genomic_DNA"/>
</dbReference>
<dbReference type="Proteomes" id="UP000008370">
    <property type="component" value="Unassembled WGS sequence"/>
</dbReference>
<feature type="transmembrane region" description="Helical" evidence="5">
    <location>
        <begin position="151"/>
        <end position="175"/>
    </location>
</feature>
<dbReference type="Gene3D" id="1.20.1720.10">
    <property type="entry name" value="Multidrug resistance protein D"/>
    <property type="match status" value="1"/>
</dbReference>
<accession>K5VPK8</accession>
<evidence type="ECO:0000256" key="5">
    <source>
        <dbReference type="SAM" id="Phobius"/>
    </source>
</evidence>
<keyword evidence="3 5" id="KW-1133">Transmembrane helix</keyword>
<evidence type="ECO:0000256" key="3">
    <source>
        <dbReference type="ARBA" id="ARBA00022989"/>
    </source>
</evidence>
<evidence type="ECO:0000256" key="4">
    <source>
        <dbReference type="ARBA" id="ARBA00023136"/>
    </source>
</evidence>